<reference evidence="1" key="5">
    <citation type="submission" date="2025-09" db="UniProtKB">
        <authorList>
            <consortium name="Ensembl"/>
        </authorList>
    </citation>
    <scope>IDENTIFICATION</scope>
</reference>
<keyword evidence="2" id="KW-1185">Reference proteome</keyword>
<dbReference type="Proteomes" id="UP000472240">
    <property type="component" value="Chromosome 6"/>
</dbReference>
<proteinExistence type="predicted"/>
<dbReference type="Ensembl" id="ENSRFET00010002992.1">
    <property type="protein sequence ID" value="ENSRFEP00010002717.1"/>
    <property type="gene ID" value="ENSRFEG00010001948.1"/>
</dbReference>
<reference evidence="2" key="3">
    <citation type="submission" date="2018-12" db="EMBL/GenBank/DDBJ databases">
        <title>G10K-VGP greater horseshoe bat female genome, primary haplotype.</title>
        <authorList>
            <person name="Teeling E."/>
            <person name="Myers G."/>
            <person name="Vernes S."/>
            <person name="Pippel M."/>
            <person name="Winkler S."/>
            <person name="Fedrigo O."/>
            <person name="Rhie A."/>
            <person name="Koren S."/>
            <person name="Phillippy A."/>
            <person name="Lewin H."/>
            <person name="Damas J."/>
            <person name="Howe K."/>
            <person name="Mountcastle J."/>
            <person name="Jarvis E.D."/>
        </authorList>
    </citation>
    <scope>NUCLEOTIDE SEQUENCE [LARGE SCALE GENOMIC DNA]</scope>
</reference>
<dbReference type="InParanoid" id="A0A671DNI9"/>
<sequence>AVTADNDEKLYPLTVLDTRVQNQDVSRAALTLGALGNNLFHTSPPTSGSLIQIIYHVSPKIRPGLILIFAPKDALWLLFRGCHPEKSC</sequence>
<reference evidence="1 2" key="2">
    <citation type="journal article" date="2018" name="Annu Rev Anim Biosci">
        <title>Bat Biology, Genomes, and the Bat1K Project: To Generate Chromosome-Level Genomes for All Living Bat Species.</title>
        <authorList>
            <person name="Teeling E.C."/>
            <person name="Vernes S.C."/>
            <person name="Davalos L.M."/>
            <person name="Ray D.A."/>
            <person name="Gilbert M.T.P."/>
            <person name="Myers E."/>
        </authorList>
    </citation>
    <scope>NUCLEOTIDE SEQUENCE</scope>
</reference>
<protein>
    <submittedName>
        <fullName evidence="1">Uncharacterized protein</fullName>
    </submittedName>
</protein>
<organism evidence="1 2">
    <name type="scientific">Rhinolophus ferrumequinum</name>
    <name type="common">Greater horseshoe bat</name>
    <dbReference type="NCBI Taxonomy" id="59479"/>
    <lineage>
        <taxon>Eukaryota</taxon>
        <taxon>Metazoa</taxon>
        <taxon>Chordata</taxon>
        <taxon>Craniata</taxon>
        <taxon>Vertebrata</taxon>
        <taxon>Euteleostomi</taxon>
        <taxon>Mammalia</taxon>
        <taxon>Eutheria</taxon>
        <taxon>Laurasiatheria</taxon>
        <taxon>Chiroptera</taxon>
        <taxon>Yinpterochiroptera</taxon>
        <taxon>Rhinolophoidea</taxon>
        <taxon>Rhinolophidae</taxon>
        <taxon>Rhinolophinae</taxon>
        <taxon>Rhinolophus</taxon>
    </lineage>
</organism>
<evidence type="ECO:0000313" key="1">
    <source>
        <dbReference type="Ensembl" id="ENSRFEP00010002717.1"/>
    </source>
</evidence>
<dbReference type="AlphaFoldDB" id="A0A671DNI9"/>
<evidence type="ECO:0000313" key="2">
    <source>
        <dbReference type="Proteomes" id="UP000472240"/>
    </source>
</evidence>
<name>A0A671DNI9_RHIFE</name>
<reference evidence="1" key="4">
    <citation type="submission" date="2025-08" db="UniProtKB">
        <authorList>
            <consortium name="Ensembl"/>
        </authorList>
    </citation>
    <scope>IDENTIFICATION</scope>
</reference>
<reference evidence="1 2" key="1">
    <citation type="journal article" date="2015" name="Annu Rev Anim Biosci">
        <title>The Genome 10K Project: a way forward.</title>
        <authorList>
            <person name="Koepfli K.P."/>
            <person name="Paten B."/>
            <person name="O'Brien S.J."/>
            <person name="Koepfli K.P."/>
            <person name="Paten B."/>
            <person name="Antunes A."/>
            <person name="Belov K."/>
            <person name="Bustamante C."/>
            <person name="Castoe T.A."/>
            <person name="Clawson H."/>
            <person name="Crawford A.J."/>
            <person name="Diekhans M."/>
            <person name="Distel D."/>
            <person name="Durbin R."/>
            <person name="Earl D."/>
            <person name="Fujita M.K."/>
            <person name="Gamble T."/>
            <person name="Georges A."/>
            <person name="Gemmell N."/>
            <person name="Gilbert M.T."/>
            <person name="Graves J.M."/>
            <person name="Green R.E."/>
            <person name="Hickey G."/>
            <person name="Jarvis E.D."/>
            <person name="Johnson W."/>
            <person name="Komissarov A."/>
            <person name="Korf I."/>
            <person name="Kuhn R."/>
            <person name="Larkin D.M."/>
            <person name="Lewin H."/>
            <person name="Lopez J.V."/>
            <person name="Ma J."/>
            <person name="Marques-Bonet T."/>
            <person name="Miller W."/>
            <person name="Murphy R."/>
            <person name="Pevzner P."/>
            <person name="Shapiro B."/>
            <person name="Steiner C."/>
            <person name="Tamazian G."/>
            <person name="Venkatesh B."/>
            <person name="Wang J."/>
            <person name="Wayne R."/>
            <person name="Wiley E."/>
            <person name="Yang H."/>
            <person name="Zhang G."/>
            <person name="Haussler D."/>
            <person name="Ryder O."/>
            <person name="O'Brien S.J."/>
        </authorList>
    </citation>
    <scope>NUCLEOTIDE SEQUENCE</scope>
</reference>
<accession>A0A671DNI9</accession>